<name>A0A438H354_VITVI</name>
<accession>A0A438H354</accession>
<comment type="caution">
    <text evidence="2">The sequence shown here is derived from an EMBL/GenBank/DDBJ whole genome shotgun (WGS) entry which is preliminary data.</text>
</comment>
<organism evidence="2 3">
    <name type="scientific">Vitis vinifera</name>
    <name type="common">Grape</name>
    <dbReference type="NCBI Taxonomy" id="29760"/>
    <lineage>
        <taxon>Eukaryota</taxon>
        <taxon>Viridiplantae</taxon>
        <taxon>Streptophyta</taxon>
        <taxon>Embryophyta</taxon>
        <taxon>Tracheophyta</taxon>
        <taxon>Spermatophyta</taxon>
        <taxon>Magnoliopsida</taxon>
        <taxon>eudicotyledons</taxon>
        <taxon>Gunneridae</taxon>
        <taxon>Pentapetalae</taxon>
        <taxon>rosids</taxon>
        <taxon>Vitales</taxon>
        <taxon>Vitaceae</taxon>
        <taxon>Viteae</taxon>
        <taxon>Vitis</taxon>
    </lineage>
</organism>
<proteinExistence type="predicted"/>
<evidence type="ECO:0000313" key="2">
    <source>
        <dbReference type="EMBL" id="RVW78925.1"/>
    </source>
</evidence>
<reference evidence="2 3" key="1">
    <citation type="journal article" date="2018" name="PLoS Genet.">
        <title>Population sequencing reveals clonal diversity and ancestral inbreeding in the grapevine cultivar Chardonnay.</title>
        <authorList>
            <person name="Roach M.J."/>
            <person name="Johnson D.L."/>
            <person name="Bohlmann J."/>
            <person name="van Vuuren H.J."/>
            <person name="Jones S.J."/>
            <person name="Pretorius I.S."/>
            <person name="Schmidt S.A."/>
            <person name="Borneman A.R."/>
        </authorList>
    </citation>
    <scope>NUCLEOTIDE SEQUENCE [LARGE SCALE GENOMIC DNA]</scope>
    <source>
        <strain evidence="3">cv. Chardonnay</strain>
        <tissue evidence="2">Leaf</tissue>
    </source>
</reference>
<evidence type="ECO:0000256" key="1">
    <source>
        <dbReference type="SAM" id="MobiDB-lite"/>
    </source>
</evidence>
<dbReference type="Proteomes" id="UP000288805">
    <property type="component" value="Unassembled WGS sequence"/>
</dbReference>
<dbReference type="EMBL" id="QGNW01000288">
    <property type="protein sequence ID" value="RVW78925.1"/>
    <property type="molecule type" value="Genomic_DNA"/>
</dbReference>
<protein>
    <submittedName>
        <fullName evidence="2">Uncharacterized protein</fullName>
    </submittedName>
</protein>
<evidence type="ECO:0000313" key="3">
    <source>
        <dbReference type="Proteomes" id="UP000288805"/>
    </source>
</evidence>
<feature type="region of interest" description="Disordered" evidence="1">
    <location>
        <begin position="113"/>
        <end position="151"/>
    </location>
</feature>
<dbReference type="AlphaFoldDB" id="A0A438H354"/>
<gene>
    <name evidence="2" type="ORF">CK203_052331</name>
</gene>
<sequence length="151" mass="17505">MSKPTRKTPLNSISQQLDDMFSTPFDPHIISYDFPRGFLVPKFTMYNGTSDPFDHLLHYWQLMTLDIGNDVLLYKVFPVNLQDRRISMLCSRMMFEPHLNKFWSRIGQQKIAKLEAQSPQTTNPNKGDGSRRNDSSSPHSFKRLTTHQGAK</sequence>
<feature type="compositionally biased region" description="Basic residues" evidence="1">
    <location>
        <begin position="140"/>
        <end position="151"/>
    </location>
</feature>